<name>A0AAU9TX84_EUPED</name>
<evidence type="ECO:0000313" key="8">
    <source>
        <dbReference type="Proteomes" id="UP001153954"/>
    </source>
</evidence>
<dbReference type="PANTHER" id="PTHR11132">
    <property type="entry name" value="SOLUTE CARRIER FAMILY 35"/>
    <property type="match status" value="1"/>
</dbReference>
<dbReference type="Proteomes" id="UP001153954">
    <property type="component" value="Unassembled WGS sequence"/>
</dbReference>
<evidence type="ECO:0000256" key="1">
    <source>
        <dbReference type="ARBA" id="ARBA00004141"/>
    </source>
</evidence>
<accession>A0AAU9TX84</accession>
<dbReference type="EMBL" id="CAKOGL010000011">
    <property type="protein sequence ID" value="CAH2091690.1"/>
    <property type="molecule type" value="Genomic_DNA"/>
</dbReference>
<feature type="transmembrane region" description="Helical" evidence="5">
    <location>
        <begin position="87"/>
        <end position="104"/>
    </location>
</feature>
<feature type="transmembrane region" description="Helical" evidence="5">
    <location>
        <begin position="201"/>
        <end position="222"/>
    </location>
</feature>
<keyword evidence="8" id="KW-1185">Reference proteome</keyword>
<comment type="subcellular location">
    <subcellularLocation>
        <location evidence="1">Membrane</location>
        <topology evidence="1">Multi-pass membrane protein</topology>
    </subcellularLocation>
</comment>
<reference evidence="7" key="1">
    <citation type="submission" date="2022-03" db="EMBL/GenBank/DDBJ databases">
        <authorList>
            <person name="Tunstrom K."/>
        </authorList>
    </citation>
    <scope>NUCLEOTIDE SEQUENCE</scope>
</reference>
<evidence type="ECO:0000256" key="5">
    <source>
        <dbReference type="SAM" id="Phobius"/>
    </source>
</evidence>
<evidence type="ECO:0000256" key="4">
    <source>
        <dbReference type="ARBA" id="ARBA00023136"/>
    </source>
</evidence>
<evidence type="ECO:0000313" key="7">
    <source>
        <dbReference type="EMBL" id="CAH2091690.1"/>
    </source>
</evidence>
<feature type="transmembrane region" description="Helical" evidence="5">
    <location>
        <begin position="165"/>
        <end position="189"/>
    </location>
</feature>
<feature type="transmembrane region" description="Helical" evidence="5">
    <location>
        <begin position="238"/>
        <end position="258"/>
    </location>
</feature>
<sequence length="335" mass="37835">MKNHQSDLCASYIKIFIVVSCYWIVSIATVFVNKTLLSSASVNLEAPLFITWFQCIVSFMICFTLSKTGGIPGVFDFPKGTPWCKETIKQVIPLSIMFTLMIATNNLCLKYVGVPFYYIGRSLTTVFNVVFSWILLRQATSHKCVLCCAFIIFGFYLGVDQENLLGSFSLIGTIYGVIGSLMLSLYSIYTKKILPIVNQEVWLLSYYNNAYSIILFLPLMVINGELTQIWNYDNFNSIFFWIQMVIGGICGFAIGYVTSLQIKVTSPLTHNISGTAKACAQTVIATQWYNETKNGLWWTSNIIVLASSALYARFKQVEMEENSRRPIPEEKKSIV</sequence>
<comment type="caution">
    <text evidence="7">The sequence shown here is derived from an EMBL/GenBank/DDBJ whole genome shotgun (WGS) entry which is preliminary data.</text>
</comment>
<dbReference type="InterPro" id="IPR004853">
    <property type="entry name" value="Sugar_P_trans_dom"/>
</dbReference>
<dbReference type="Pfam" id="PF03151">
    <property type="entry name" value="TPT"/>
    <property type="match status" value="1"/>
</dbReference>
<dbReference type="InterPro" id="IPR050186">
    <property type="entry name" value="TPT_transporter"/>
</dbReference>
<keyword evidence="2 5" id="KW-0812">Transmembrane</keyword>
<keyword evidence="3 5" id="KW-1133">Transmembrane helix</keyword>
<feature type="transmembrane region" description="Helical" evidence="5">
    <location>
        <begin position="12"/>
        <end position="32"/>
    </location>
</feature>
<proteinExistence type="predicted"/>
<evidence type="ECO:0000259" key="6">
    <source>
        <dbReference type="Pfam" id="PF03151"/>
    </source>
</evidence>
<evidence type="ECO:0000256" key="2">
    <source>
        <dbReference type="ARBA" id="ARBA00022692"/>
    </source>
</evidence>
<organism evidence="7 8">
    <name type="scientific">Euphydryas editha</name>
    <name type="common">Edith's checkerspot</name>
    <dbReference type="NCBI Taxonomy" id="104508"/>
    <lineage>
        <taxon>Eukaryota</taxon>
        <taxon>Metazoa</taxon>
        <taxon>Ecdysozoa</taxon>
        <taxon>Arthropoda</taxon>
        <taxon>Hexapoda</taxon>
        <taxon>Insecta</taxon>
        <taxon>Pterygota</taxon>
        <taxon>Neoptera</taxon>
        <taxon>Endopterygota</taxon>
        <taxon>Lepidoptera</taxon>
        <taxon>Glossata</taxon>
        <taxon>Ditrysia</taxon>
        <taxon>Papilionoidea</taxon>
        <taxon>Nymphalidae</taxon>
        <taxon>Nymphalinae</taxon>
        <taxon>Euphydryas</taxon>
    </lineage>
</organism>
<dbReference type="AlphaFoldDB" id="A0AAU9TX84"/>
<feature type="transmembrane region" description="Helical" evidence="5">
    <location>
        <begin position="143"/>
        <end position="159"/>
    </location>
</feature>
<keyword evidence="4 5" id="KW-0472">Membrane</keyword>
<gene>
    <name evidence="7" type="ORF">EEDITHA_LOCUS7531</name>
</gene>
<dbReference type="GO" id="GO:0016020">
    <property type="term" value="C:membrane"/>
    <property type="evidence" value="ECO:0007669"/>
    <property type="project" value="UniProtKB-SubCell"/>
</dbReference>
<evidence type="ECO:0000256" key="3">
    <source>
        <dbReference type="ARBA" id="ARBA00022989"/>
    </source>
</evidence>
<feature type="transmembrane region" description="Helical" evidence="5">
    <location>
        <begin position="44"/>
        <end position="66"/>
    </location>
</feature>
<feature type="domain" description="Sugar phosphate transporter" evidence="6">
    <location>
        <begin position="14"/>
        <end position="279"/>
    </location>
</feature>
<protein>
    <recommendedName>
        <fullName evidence="6">Sugar phosphate transporter domain-containing protein</fullName>
    </recommendedName>
</protein>